<dbReference type="Gramene" id="KCW58193">
    <property type="protein sequence ID" value="KCW58193"/>
    <property type="gene ID" value="EUGRSUZ_H00908"/>
</dbReference>
<evidence type="ECO:0000256" key="1">
    <source>
        <dbReference type="SAM" id="Phobius"/>
    </source>
</evidence>
<keyword evidence="1" id="KW-0472">Membrane</keyword>
<gene>
    <name evidence="2" type="ORF">EUGRSUZ_H00908</name>
</gene>
<feature type="transmembrane region" description="Helical" evidence="1">
    <location>
        <begin position="20"/>
        <end position="44"/>
    </location>
</feature>
<organism evidence="2">
    <name type="scientific">Eucalyptus grandis</name>
    <name type="common">Flooded gum</name>
    <dbReference type="NCBI Taxonomy" id="71139"/>
    <lineage>
        <taxon>Eukaryota</taxon>
        <taxon>Viridiplantae</taxon>
        <taxon>Streptophyta</taxon>
        <taxon>Embryophyta</taxon>
        <taxon>Tracheophyta</taxon>
        <taxon>Spermatophyta</taxon>
        <taxon>Magnoliopsida</taxon>
        <taxon>eudicotyledons</taxon>
        <taxon>Gunneridae</taxon>
        <taxon>Pentapetalae</taxon>
        <taxon>rosids</taxon>
        <taxon>malvids</taxon>
        <taxon>Myrtales</taxon>
        <taxon>Myrtaceae</taxon>
        <taxon>Myrtoideae</taxon>
        <taxon>Eucalypteae</taxon>
        <taxon>Eucalyptus</taxon>
    </lineage>
</organism>
<accession>A0A059AWE7</accession>
<dbReference type="InParanoid" id="A0A059AWE7"/>
<sequence>MRRKLQVDKILTFGEKFTIVILFQSFLSYNCTIFHITFLIFNFMQSAFAERRFKVRQNHAPCLRISRHQLREPTIEGSNFQSL</sequence>
<protein>
    <submittedName>
        <fullName evidence="2">Uncharacterized protein</fullName>
    </submittedName>
</protein>
<keyword evidence="1" id="KW-1133">Transmembrane helix</keyword>
<keyword evidence="1" id="KW-0812">Transmembrane</keyword>
<proteinExistence type="predicted"/>
<reference evidence="2" key="1">
    <citation type="submission" date="2013-07" db="EMBL/GenBank/DDBJ databases">
        <title>The genome of Eucalyptus grandis.</title>
        <authorList>
            <person name="Schmutz J."/>
            <person name="Hayes R."/>
            <person name="Myburg A."/>
            <person name="Tuskan G."/>
            <person name="Grattapaglia D."/>
            <person name="Rokhsar D.S."/>
        </authorList>
    </citation>
    <scope>NUCLEOTIDE SEQUENCE</scope>
    <source>
        <tissue evidence="2">Leaf extractions</tissue>
    </source>
</reference>
<dbReference type="EMBL" id="KK198760">
    <property type="protein sequence ID" value="KCW58193.1"/>
    <property type="molecule type" value="Genomic_DNA"/>
</dbReference>
<evidence type="ECO:0000313" key="2">
    <source>
        <dbReference type="EMBL" id="KCW58193.1"/>
    </source>
</evidence>
<dbReference type="AlphaFoldDB" id="A0A059AWE7"/>
<name>A0A059AWE7_EUCGR</name>